<dbReference type="PANTHER" id="PTHR10695:SF46">
    <property type="entry name" value="BIFUNCTIONAL COENZYME A SYNTHASE-RELATED"/>
    <property type="match status" value="1"/>
</dbReference>
<comment type="pathway">
    <text evidence="8">Cofactor biosynthesis; coenzyme A biosynthesis; CoA from (R)-pantothenate: step 5/5.</text>
</comment>
<dbReference type="PANTHER" id="PTHR10695">
    <property type="entry name" value="DEPHOSPHO-COA KINASE-RELATED"/>
    <property type="match status" value="1"/>
</dbReference>
<dbReference type="GO" id="GO:0005737">
    <property type="term" value="C:cytoplasm"/>
    <property type="evidence" value="ECO:0007669"/>
    <property type="project" value="UniProtKB-SubCell"/>
</dbReference>
<dbReference type="Gene3D" id="3.40.50.300">
    <property type="entry name" value="P-loop containing nucleotide triphosphate hydrolases"/>
    <property type="match status" value="1"/>
</dbReference>
<dbReference type="GO" id="GO:0004140">
    <property type="term" value="F:dephospho-CoA kinase activity"/>
    <property type="evidence" value="ECO:0007669"/>
    <property type="project" value="UniProtKB-UniRule"/>
</dbReference>
<keyword evidence="6 8" id="KW-0067">ATP-binding</keyword>
<evidence type="ECO:0000313" key="11">
    <source>
        <dbReference type="Proteomes" id="UP001179647"/>
    </source>
</evidence>
<evidence type="ECO:0000256" key="6">
    <source>
        <dbReference type="ARBA" id="ARBA00022840"/>
    </source>
</evidence>
<dbReference type="PROSITE" id="PS51219">
    <property type="entry name" value="DPCK"/>
    <property type="match status" value="1"/>
</dbReference>
<name>A0AAF0CTK9_9ENTE</name>
<evidence type="ECO:0000256" key="9">
    <source>
        <dbReference type="NCBIfam" id="TIGR00152"/>
    </source>
</evidence>
<organism evidence="10 11">
    <name type="scientific">Vagococcus intermedius</name>
    <dbReference type="NCBI Taxonomy" id="2991418"/>
    <lineage>
        <taxon>Bacteria</taxon>
        <taxon>Bacillati</taxon>
        <taxon>Bacillota</taxon>
        <taxon>Bacilli</taxon>
        <taxon>Lactobacillales</taxon>
        <taxon>Enterococcaceae</taxon>
        <taxon>Vagococcus</taxon>
    </lineage>
</organism>
<evidence type="ECO:0000256" key="3">
    <source>
        <dbReference type="ARBA" id="ARBA00022679"/>
    </source>
</evidence>
<reference evidence="10" key="1">
    <citation type="submission" date="2022-10" db="EMBL/GenBank/DDBJ databases">
        <title>Vagococcus sp. isolated from poultry meat.</title>
        <authorList>
            <person name="Johansson P."/>
            <person name="Bjorkroth J."/>
        </authorList>
    </citation>
    <scope>NUCLEOTIDE SEQUENCE</scope>
    <source>
        <strain evidence="10">STAA11</strain>
    </source>
</reference>
<dbReference type="GO" id="GO:0015937">
    <property type="term" value="P:coenzyme A biosynthetic process"/>
    <property type="evidence" value="ECO:0007669"/>
    <property type="project" value="UniProtKB-UniRule"/>
</dbReference>
<dbReference type="Pfam" id="PF01121">
    <property type="entry name" value="CoaE"/>
    <property type="match status" value="1"/>
</dbReference>
<keyword evidence="7 8" id="KW-0173">Coenzyme A biosynthesis</keyword>
<comment type="function">
    <text evidence="8">Catalyzes the phosphorylation of the 3'-hydroxyl group of dephosphocoenzyme A to form coenzyme A.</text>
</comment>
<evidence type="ECO:0000313" key="10">
    <source>
        <dbReference type="EMBL" id="WEG72698.1"/>
    </source>
</evidence>
<proteinExistence type="inferred from homology"/>
<dbReference type="FunFam" id="3.40.50.300:FF:000991">
    <property type="entry name" value="Dephospho-CoA kinase"/>
    <property type="match status" value="1"/>
</dbReference>
<dbReference type="Proteomes" id="UP001179647">
    <property type="component" value="Chromosome"/>
</dbReference>
<dbReference type="CDD" id="cd02022">
    <property type="entry name" value="DPCK"/>
    <property type="match status" value="1"/>
</dbReference>
<keyword evidence="2 8" id="KW-0963">Cytoplasm</keyword>
<evidence type="ECO:0000256" key="2">
    <source>
        <dbReference type="ARBA" id="ARBA00022490"/>
    </source>
</evidence>
<dbReference type="InterPro" id="IPR001977">
    <property type="entry name" value="Depp_CoAkinase"/>
</dbReference>
<dbReference type="InterPro" id="IPR027417">
    <property type="entry name" value="P-loop_NTPase"/>
</dbReference>
<dbReference type="KEGG" id="vie:OL234_06830"/>
<evidence type="ECO:0000256" key="7">
    <source>
        <dbReference type="ARBA" id="ARBA00022993"/>
    </source>
</evidence>
<evidence type="ECO:0000256" key="1">
    <source>
        <dbReference type="ARBA" id="ARBA00009018"/>
    </source>
</evidence>
<comment type="similarity">
    <text evidence="1 8">Belongs to the CoaE family.</text>
</comment>
<evidence type="ECO:0000256" key="4">
    <source>
        <dbReference type="ARBA" id="ARBA00022741"/>
    </source>
</evidence>
<sequence length="196" mass="22024">MSFVLGVTGSIATGKSTVTKYLRDQGFAIIDADQVAREVVQAGTPGLAAIVTYFGEGILTKERELDRQKLGTIIFSDETKRQELDTILKGFIRTSFMKKLAVFKQQKEAVIVCDIPLLYEAGYDELMDRVMVVYVPEVIQCQRLMARDQLTEVEARKRMASQMSIEDKKKRADIIIDNGGSRANTYQQVAAFLKEQ</sequence>
<dbReference type="RefSeq" id="WP_275468500.1">
    <property type="nucleotide sequence ID" value="NZ_CP110232.1"/>
</dbReference>
<comment type="subcellular location">
    <subcellularLocation>
        <location evidence="8">Cytoplasm</location>
    </subcellularLocation>
</comment>
<dbReference type="EC" id="2.7.1.24" evidence="8 9"/>
<protein>
    <recommendedName>
        <fullName evidence="8 9">Dephospho-CoA kinase</fullName>
        <ecNumber evidence="8 9">2.7.1.24</ecNumber>
    </recommendedName>
    <alternativeName>
        <fullName evidence="8">Dephosphocoenzyme A kinase</fullName>
    </alternativeName>
</protein>
<evidence type="ECO:0000256" key="8">
    <source>
        <dbReference type="HAMAP-Rule" id="MF_00376"/>
    </source>
</evidence>
<dbReference type="SUPFAM" id="SSF52540">
    <property type="entry name" value="P-loop containing nucleoside triphosphate hydrolases"/>
    <property type="match status" value="1"/>
</dbReference>
<dbReference type="GO" id="GO:0005524">
    <property type="term" value="F:ATP binding"/>
    <property type="evidence" value="ECO:0007669"/>
    <property type="project" value="UniProtKB-UniRule"/>
</dbReference>
<dbReference type="NCBIfam" id="TIGR00152">
    <property type="entry name" value="dephospho-CoA kinase"/>
    <property type="match status" value="1"/>
</dbReference>
<keyword evidence="5 8" id="KW-0418">Kinase</keyword>
<gene>
    <name evidence="8 10" type="primary">coaE</name>
    <name evidence="10" type="ORF">OL234_06830</name>
</gene>
<keyword evidence="4 8" id="KW-0547">Nucleotide-binding</keyword>
<keyword evidence="11" id="KW-1185">Reference proteome</keyword>
<dbReference type="HAMAP" id="MF_00376">
    <property type="entry name" value="Dephospho_CoA_kinase"/>
    <property type="match status" value="1"/>
</dbReference>
<dbReference type="EMBL" id="CP110232">
    <property type="protein sequence ID" value="WEG72698.1"/>
    <property type="molecule type" value="Genomic_DNA"/>
</dbReference>
<accession>A0AAF0CTK9</accession>
<evidence type="ECO:0000256" key="5">
    <source>
        <dbReference type="ARBA" id="ARBA00022777"/>
    </source>
</evidence>
<comment type="catalytic activity">
    <reaction evidence="8">
        <text>3'-dephospho-CoA + ATP = ADP + CoA + H(+)</text>
        <dbReference type="Rhea" id="RHEA:18245"/>
        <dbReference type="ChEBI" id="CHEBI:15378"/>
        <dbReference type="ChEBI" id="CHEBI:30616"/>
        <dbReference type="ChEBI" id="CHEBI:57287"/>
        <dbReference type="ChEBI" id="CHEBI:57328"/>
        <dbReference type="ChEBI" id="CHEBI:456216"/>
        <dbReference type="EC" id="2.7.1.24"/>
    </reaction>
</comment>
<dbReference type="AlphaFoldDB" id="A0AAF0CTK9"/>
<feature type="binding site" evidence="8">
    <location>
        <begin position="12"/>
        <end position="17"/>
    </location>
    <ligand>
        <name>ATP</name>
        <dbReference type="ChEBI" id="CHEBI:30616"/>
    </ligand>
</feature>
<keyword evidence="3 8" id="KW-0808">Transferase</keyword>